<keyword evidence="1" id="KW-0808">Transferase</keyword>
<keyword evidence="2" id="KW-1185">Reference proteome</keyword>
<organism evidence="1 2">
    <name type="scientific">Pseudonocardia sediminis</name>
    <dbReference type="NCBI Taxonomy" id="1397368"/>
    <lineage>
        <taxon>Bacteria</taxon>
        <taxon>Bacillati</taxon>
        <taxon>Actinomycetota</taxon>
        <taxon>Actinomycetes</taxon>
        <taxon>Pseudonocardiales</taxon>
        <taxon>Pseudonocardiaceae</taxon>
        <taxon>Pseudonocardia</taxon>
    </lineage>
</organism>
<dbReference type="EMBL" id="SHKL01000001">
    <property type="protein sequence ID" value="RZT85698.1"/>
    <property type="molecule type" value="Genomic_DNA"/>
</dbReference>
<dbReference type="Gene3D" id="3.40.50.150">
    <property type="entry name" value="Vaccinia Virus protein VP39"/>
    <property type="match status" value="1"/>
</dbReference>
<sequence length="271" mass="28862">MCVVTDEHPGIDLSRPNAARIYDYMLGGSHNFAVDRAAGEAMLARFPDAALAGHANRAFLGRAVELCCELGISQFLDLGSGIPTAGNVHDIARRHLPDARVAYVDIEPVAVAHSRAVLADQVGVTITRADLRDPDQVLSADGVRGLLDFEAPVAVLAVAALHYVAPDDDLPAVVGRYREVMAPGSALVISHGSDDVADPAAAAHMRELAEVMATSATPAYLRSRARLHEALAGFDLVDPGLVDIRRWRTHSELPDTAVYGAVGLVSARRRR</sequence>
<dbReference type="GO" id="GO:0008168">
    <property type="term" value="F:methyltransferase activity"/>
    <property type="evidence" value="ECO:0007669"/>
    <property type="project" value="UniProtKB-KW"/>
</dbReference>
<dbReference type="Pfam" id="PF04672">
    <property type="entry name" value="Methyltransf_19"/>
    <property type="match status" value="1"/>
</dbReference>
<evidence type="ECO:0000313" key="1">
    <source>
        <dbReference type="EMBL" id="RZT85698.1"/>
    </source>
</evidence>
<dbReference type="Proteomes" id="UP000291591">
    <property type="component" value="Unassembled WGS sequence"/>
</dbReference>
<dbReference type="PIRSF" id="PIRSF017393">
    <property type="entry name" value="MTase_SAV2177"/>
    <property type="match status" value="1"/>
</dbReference>
<name>A0A4Q7UXD4_PSEST</name>
<dbReference type="InterPro" id="IPR029063">
    <property type="entry name" value="SAM-dependent_MTases_sf"/>
</dbReference>
<dbReference type="InterPro" id="IPR006764">
    <property type="entry name" value="SAM_dep_MeTrfase_SAV2177_type"/>
</dbReference>
<dbReference type="AlphaFoldDB" id="A0A4Q7UXD4"/>
<gene>
    <name evidence="1" type="ORF">EV383_2577</name>
</gene>
<accession>A0A4Q7UXD4</accession>
<protein>
    <submittedName>
        <fullName evidence="1">S-adenosyl methyltransferase</fullName>
    </submittedName>
</protein>
<dbReference type="SUPFAM" id="SSF53335">
    <property type="entry name" value="S-adenosyl-L-methionine-dependent methyltransferases"/>
    <property type="match status" value="1"/>
</dbReference>
<evidence type="ECO:0000313" key="2">
    <source>
        <dbReference type="Proteomes" id="UP000291591"/>
    </source>
</evidence>
<dbReference type="OrthoDB" id="5175904at2"/>
<proteinExistence type="predicted"/>
<reference evidence="1 2" key="1">
    <citation type="submission" date="2019-02" db="EMBL/GenBank/DDBJ databases">
        <title>Sequencing the genomes of 1000 actinobacteria strains.</title>
        <authorList>
            <person name="Klenk H.-P."/>
        </authorList>
    </citation>
    <scope>NUCLEOTIDE SEQUENCE [LARGE SCALE GENOMIC DNA]</scope>
    <source>
        <strain evidence="1 2">DSM 45779</strain>
    </source>
</reference>
<keyword evidence="1" id="KW-0489">Methyltransferase</keyword>
<comment type="caution">
    <text evidence="1">The sequence shown here is derived from an EMBL/GenBank/DDBJ whole genome shotgun (WGS) entry which is preliminary data.</text>
</comment>
<dbReference type="GO" id="GO:0032259">
    <property type="term" value="P:methylation"/>
    <property type="evidence" value="ECO:0007669"/>
    <property type="project" value="UniProtKB-KW"/>
</dbReference>